<accession>A0A8H6IP39</accession>
<feature type="transmembrane region" description="Helical" evidence="1">
    <location>
        <begin position="404"/>
        <end position="425"/>
    </location>
</feature>
<keyword evidence="1" id="KW-0472">Membrane</keyword>
<organism evidence="3 4">
    <name type="scientific">Colletotrichum sojae</name>
    <dbReference type="NCBI Taxonomy" id="2175907"/>
    <lineage>
        <taxon>Eukaryota</taxon>
        <taxon>Fungi</taxon>
        <taxon>Dikarya</taxon>
        <taxon>Ascomycota</taxon>
        <taxon>Pezizomycotina</taxon>
        <taxon>Sordariomycetes</taxon>
        <taxon>Hypocreomycetidae</taxon>
        <taxon>Glomerellales</taxon>
        <taxon>Glomerellaceae</taxon>
        <taxon>Colletotrichum</taxon>
        <taxon>Colletotrichum orchidearum species complex</taxon>
    </lineage>
</organism>
<dbReference type="EMBL" id="WIGN01000559">
    <property type="protein sequence ID" value="KAF6788502.1"/>
    <property type="molecule type" value="Genomic_DNA"/>
</dbReference>
<keyword evidence="1" id="KW-0812">Transmembrane</keyword>
<protein>
    <recommendedName>
        <fullName evidence="2">Aminoglycoside phosphotransferase domain-containing protein</fullName>
    </recommendedName>
</protein>
<feature type="domain" description="Aminoglycoside phosphotransferase" evidence="2">
    <location>
        <begin position="82"/>
        <end position="285"/>
    </location>
</feature>
<proteinExistence type="predicted"/>
<name>A0A8H6IP39_9PEZI</name>
<dbReference type="AlphaFoldDB" id="A0A8H6IP39"/>
<comment type="caution">
    <text evidence="3">The sequence shown here is derived from an EMBL/GenBank/DDBJ whole genome shotgun (WGS) entry which is preliminary data.</text>
</comment>
<sequence>MASRDIIPDKLLLSHIFPDQPQVSISIILQNWGKCVFKASFPDSLEPCCPKIVRLEVTSNEETAKQFAIVSAMQKIAADVVHDLVPRTLQTGVVNNEQAKRLQFCVMEFVEGHTLEEAWEQMSGESRYSVVAALIEALQKLHSVRISDERVQALMQRVLKSSEREAFKKAVMGGPSTGFLEDGLALLTARFKRVALKKPFCDMTPATGSDDVVIKSHYEDIGSKRLQKSIMEQWEREAVLCHNDLTPRNIIVRPRSSPDGGSEYQLVAIIDWELSGFYPASYELSLQDTYLSGANRLASFYLLLKEGMRGLVPASPSQMSLLQAMEIMFESRQKRLLEGSNIPAHIRQRFLQRLRLRRDEDPYVGWVPAVFTRAEAQALEDEVVAEMVATRQAKAAQAHRPSHLLLSVAVAAAVVVVAAVCHCCCY</sequence>
<gene>
    <name evidence="3" type="ORF">CSOJ01_14980</name>
</gene>
<dbReference type="PANTHER" id="PTHR21310">
    <property type="entry name" value="AMINOGLYCOSIDE PHOSPHOTRANSFERASE-RELATED-RELATED"/>
    <property type="match status" value="1"/>
</dbReference>
<evidence type="ECO:0000259" key="2">
    <source>
        <dbReference type="Pfam" id="PF01636"/>
    </source>
</evidence>
<evidence type="ECO:0000313" key="4">
    <source>
        <dbReference type="Proteomes" id="UP000652219"/>
    </source>
</evidence>
<dbReference type="InterPro" id="IPR011009">
    <property type="entry name" value="Kinase-like_dom_sf"/>
</dbReference>
<evidence type="ECO:0000256" key="1">
    <source>
        <dbReference type="SAM" id="Phobius"/>
    </source>
</evidence>
<reference evidence="3 4" key="1">
    <citation type="journal article" date="2020" name="Phytopathology">
        <title>Genome Sequence Resources of Colletotrichum truncatum, C. plurivorum, C. musicola, and C. sojae: Four Species Pathogenic to Soybean (Glycine max).</title>
        <authorList>
            <person name="Rogerio F."/>
            <person name="Boufleur T.R."/>
            <person name="Ciampi-Guillardi M."/>
            <person name="Sukno S.A."/>
            <person name="Thon M.R."/>
            <person name="Massola Junior N.S."/>
            <person name="Baroncelli R."/>
        </authorList>
    </citation>
    <scope>NUCLEOTIDE SEQUENCE [LARGE SCALE GENOMIC DNA]</scope>
    <source>
        <strain evidence="3 4">LFN0009</strain>
    </source>
</reference>
<dbReference type="SUPFAM" id="SSF56112">
    <property type="entry name" value="Protein kinase-like (PK-like)"/>
    <property type="match status" value="1"/>
</dbReference>
<dbReference type="Pfam" id="PF01636">
    <property type="entry name" value="APH"/>
    <property type="match status" value="1"/>
</dbReference>
<dbReference type="InterPro" id="IPR051678">
    <property type="entry name" value="AGP_Transferase"/>
</dbReference>
<dbReference type="Proteomes" id="UP000652219">
    <property type="component" value="Unassembled WGS sequence"/>
</dbReference>
<dbReference type="Gene3D" id="3.90.1200.10">
    <property type="match status" value="1"/>
</dbReference>
<keyword evidence="4" id="KW-1185">Reference proteome</keyword>
<dbReference type="PANTHER" id="PTHR21310:SF40">
    <property type="entry name" value="AMINOGLYCOSIDE PHOSPHOTRANSFERASE DOMAIN-CONTAINING PROTEIN-RELATED"/>
    <property type="match status" value="1"/>
</dbReference>
<evidence type="ECO:0000313" key="3">
    <source>
        <dbReference type="EMBL" id="KAF6788502.1"/>
    </source>
</evidence>
<dbReference type="InterPro" id="IPR002575">
    <property type="entry name" value="Aminoglycoside_PTrfase"/>
</dbReference>
<keyword evidence="1" id="KW-1133">Transmembrane helix</keyword>